<dbReference type="SUPFAM" id="SSF49599">
    <property type="entry name" value="TRAF domain-like"/>
    <property type="match status" value="1"/>
</dbReference>
<evidence type="ECO:0000313" key="3">
    <source>
        <dbReference type="Proteomes" id="UP001172457"/>
    </source>
</evidence>
<organism evidence="2 3">
    <name type="scientific">Centaurea solstitialis</name>
    <name type="common">yellow star-thistle</name>
    <dbReference type="NCBI Taxonomy" id="347529"/>
    <lineage>
        <taxon>Eukaryota</taxon>
        <taxon>Viridiplantae</taxon>
        <taxon>Streptophyta</taxon>
        <taxon>Embryophyta</taxon>
        <taxon>Tracheophyta</taxon>
        <taxon>Spermatophyta</taxon>
        <taxon>Magnoliopsida</taxon>
        <taxon>eudicotyledons</taxon>
        <taxon>Gunneridae</taxon>
        <taxon>Pentapetalae</taxon>
        <taxon>asterids</taxon>
        <taxon>campanulids</taxon>
        <taxon>Asterales</taxon>
        <taxon>Asteraceae</taxon>
        <taxon>Carduoideae</taxon>
        <taxon>Cardueae</taxon>
        <taxon>Centaureinae</taxon>
        <taxon>Centaurea</taxon>
    </lineage>
</organism>
<accession>A0AA38WKM9</accession>
<evidence type="ECO:0000313" key="2">
    <source>
        <dbReference type="EMBL" id="KAJ9551961.1"/>
    </source>
</evidence>
<reference evidence="2" key="1">
    <citation type="submission" date="2023-03" db="EMBL/GenBank/DDBJ databases">
        <title>Chromosome-scale reference genome and RAD-based genetic map of yellow starthistle (Centaurea solstitialis) reveal putative structural variation and QTLs associated with invader traits.</title>
        <authorList>
            <person name="Reatini B."/>
            <person name="Cang F.A."/>
            <person name="Jiang Q."/>
            <person name="Mckibben M.T.W."/>
            <person name="Barker M.S."/>
            <person name="Rieseberg L.H."/>
            <person name="Dlugosch K.M."/>
        </authorList>
    </citation>
    <scope>NUCLEOTIDE SEQUENCE</scope>
    <source>
        <strain evidence="2">CAN-66</strain>
        <tissue evidence="2">Leaf</tissue>
    </source>
</reference>
<dbReference type="AlphaFoldDB" id="A0AA38WKM9"/>
<dbReference type="PROSITE" id="PS50144">
    <property type="entry name" value="MATH"/>
    <property type="match status" value="1"/>
</dbReference>
<proteinExistence type="predicted"/>
<dbReference type="EMBL" id="JARYMX010000004">
    <property type="protein sequence ID" value="KAJ9551961.1"/>
    <property type="molecule type" value="Genomic_DNA"/>
</dbReference>
<dbReference type="InterPro" id="IPR002083">
    <property type="entry name" value="MATH/TRAF_dom"/>
</dbReference>
<protein>
    <recommendedName>
        <fullName evidence="1">MATH domain-containing protein</fullName>
    </recommendedName>
</protein>
<dbReference type="PANTHER" id="PTHR46162">
    <property type="entry name" value="TRAF-LIKE FAMILY PROTEIN"/>
    <property type="match status" value="1"/>
</dbReference>
<dbReference type="Gene3D" id="2.60.210.10">
    <property type="entry name" value="Apoptosis, Tumor Necrosis Factor Receptor Associated Protein 2, Chain A"/>
    <property type="match status" value="1"/>
</dbReference>
<name>A0AA38WKM9_9ASTR</name>
<dbReference type="InterPro" id="IPR008974">
    <property type="entry name" value="TRAF-like"/>
</dbReference>
<dbReference type="PANTHER" id="PTHR46162:SF40">
    <property type="entry name" value="TRAF-LIKE FAMILY PROTEIN"/>
    <property type="match status" value="1"/>
</dbReference>
<dbReference type="Proteomes" id="UP001172457">
    <property type="component" value="Chromosome 4"/>
</dbReference>
<keyword evidence="3" id="KW-1185">Reference proteome</keyword>
<evidence type="ECO:0000259" key="1">
    <source>
        <dbReference type="PROSITE" id="PS50144"/>
    </source>
</evidence>
<gene>
    <name evidence="2" type="ORF">OSB04_016006</name>
</gene>
<feature type="domain" description="MATH" evidence="1">
    <location>
        <begin position="1"/>
        <end position="59"/>
    </location>
</feature>
<comment type="caution">
    <text evidence="2">The sequence shown here is derived from an EMBL/GenBank/DDBJ whole genome shotgun (WGS) entry which is preliminary data.</text>
</comment>
<sequence>MYVSLDVDFLIPFYFTEVDRWFNDSALSWGYPRFMLVSELNDPEKGFLLNGSLIVEAEILLMGMLKNFIRYFYVLII</sequence>